<dbReference type="Pfam" id="PF04681">
    <property type="entry name" value="Bys1"/>
    <property type="match status" value="1"/>
</dbReference>
<dbReference type="PANTHER" id="PTHR36195">
    <property type="entry name" value="DOMAIN PROTEIN, PUTATIVE (AFU_ORTHOLOGUE AFUA_5G01990)-RELATED-RELATED"/>
    <property type="match status" value="1"/>
</dbReference>
<feature type="signal peptide" evidence="1">
    <location>
        <begin position="1"/>
        <end position="20"/>
    </location>
</feature>
<accession>A0A8E2E5F5</accession>
<dbReference type="PANTHER" id="PTHR36195:SF4">
    <property type="entry name" value="DOMAIN PROTEIN, PUTATIVE (AFU_ORTHOLOGUE AFUA_5G01990)-RELATED"/>
    <property type="match status" value="1"/>
</dbReference>
<protein>
    <submittedName>
        <fullName evidence="2">Putative BYS1 domain protein</fullName>
    </submittedName>
</protein>
<keyword evidence="1" id="KW-0732">Signal</keyword>
<reference evidence="2 3" key="1">
    <citation type="journal article" date="2016" name="Nat. Commun.">
        <title>Ectomycorrhizal ecology is imprinted in the genome of the dominant symbiotic fungus Cenococcum geophilum.</title>
        <authorList>
            <consortium name="DOE Joint Genome Institute"/>
            <person name="Peter M."/>
            <person name="Kohler A."/>
            <person name="Ohm R.A."/>
            <person name="Kuo A."/>
            <person name="Krutzmann J."/>
            <person name="Morin E."/>
            <person name="Arend M."/>
            <person name="Barry K.W."/>
            <person name="Binder M."/>
            <person name="Choi C."/>
            <person name="Clum A."/>
            <person name="Copeland A."/>
            <person name="Grisel N."/>
            <person name="Haridas S."/>
            <person name="Kipfer T."/>
            <person name="LaButti K."/>
            <person name="Lindquist E."/>
            <person name="Lipzen A."/>
            <person name="Maire R."/>
            <person name="Meier B."/>
            <person name="Mihaltcheva S."/>
            <person name="Molinier V."/>
            <person name="Murat C."/>
            <person name="Poggeler S."/>
            <person name="Quandt C.A."/>
            <person name="Sperisen C."/>
            <person name="Tritt A."/>
            <person name="Tisserant E."/>
            <person name="Crous P.W."/>
            <person name="Henrissat B."/>
            <person name="Nehls U."/>
            <person name="Egli S."/>
            <person name="Spatafora J.W."/>
            <person name="Grigoriev I.V."/>
            <person name="Martin F.M."/>
        </authorList>
    </citation>
    <scope>NUCLEOTIDE SEQUENCE [LARGE SCALE GENOMIC DNA]</scope>
    <source>
        <strain evidence="2 3">CBS 459.81</strain>
    </source>
</reference>
<organism evidence="2 3">
    <name type="scientific">Lepidopterella palustris CBS 459.81</name>
    <dbReference type="NCBI Taxonomy" id="1314670"/>
    <lineage>
        <taxon>Eukaryota</taxon>
        <taxon>Fungi</taxon>
        <taxon>Dikarya</taxon>
        <taxon>Ascomycota</taxon>
        <taxon>Pezizomycotina</taxon>
        <taxon>Dothideomycetes</taxon>
        <taxon>Pleosporomycetidae</taxon>
        <taxon>Mytilinidiales</taxon>
        <taxon>Argynnaceae</taxon>
        <taxon>Lepidopterella</taxon>
    </lineage>
</organism>
<keyword evidence="3" id="KW-1185">Reference proteome</keyword>
<dbReference type="OrthoDB" id="3682664at2759"/>
<name>A0A8E2E5F5_9PEZI</name>
<dbReference type="EMBL" id="KV745103">
    <property type="protein sequence ID" value="OCK77746.1"/>
    <property type="molecule type" value="Genomic_DNA"/>
</dbReference>
<dbReference type="InterPro" id="IPR006771">
    <property type="entry name" value="CetA-like"/>
</dbReference>
<evidence type="ECO:0000313" key="3">
    <source>
        <dbReference type="Proteomes" id="UP000250266"/>
    </source>
</evidence>
<evidence type="ECO:0000313" key="2">
    <source>
        <dbReference type="EMBL" id="OCK77746.1"/>
    </source>
</evidence>
<proteinExistence type="predicted"/>
<evidence type="ECO:0000256" key="1">
    <source>
        <dbReference type="SAM" id="SignalP"/>
    </source>
</evidence>
<dbReference type="AlphaFoldDB" id="A0A8E2E5F5"/>
<sequence length="155" mass="16669">MRLPIPFLPLLSTLPSLTHALGSAFVLNNCAYPIYLWSVSSTISPSTTVLPDSYYQEPLHFDPATGGIAIKITTTPNGLYDHSPQLNFAYVIDAQANVVYYDINDVFGDTFKGEGVEVSGLDADCPVIEWKDGVQPGGVVTKACSADSDIFCSLC</sequence>
<gene>
    <name evidence="2" type="ORF">K432DRAFT_358045</name>
</gene>
<dbReference type="Proteomes" id="UP000250266">
    <property type="component" value="Unassembled WGS sequence"/>
</dbReference>
<feature type="chain" id="PRO_5034567854" evidence="1">
    <location>
        <begin position="21"/>
        <end position="155"/>
    </location>
</feature>